<reference evidence="2" key="1">
    <citation type="submission" date="2022-10" db="EMBL/GenBank/DDBJ databases">
        <title>Characterization and whole genome sequencing of a new Roseateles species, isolated from fresh water.</title>
        <authorList>
            <person name="Guliayeva D.Y."/>
            <person name="Akhremchuk A.E."/>
            <person name="Sikolenko M.A."/>
            <person name="Valentovich L.N."/>
            <person name="Sidarenka A.V."/>
        </authorList>
    </citation>
    <scope>NUCLEOTIDE SEQUENCE</scope>
    <source>
        <strain evidence="2">BIM B-1768</strain>
    </source>
</reference>
<organism evidence="2 3">
    <name type="scientific">Roseateles amylovorans</name>
    <dbReference type="NCBI Taxonomy" id="2978473"/>
    <lineage>
        <taxon>Bacteria</taxon>
        <taxon>Pseudomonadati</taxon>
        <taxon>Pseudomonadota</taxon>
        <taxon>Betaproteobacteria</taxon>
        <taxon>Burkholderiales</taxon>
        <taxon>Sphaerotilaceae</taxon>
        <taxon>Roseateles</taxon>
    </lineage>
</organism>
<proteinExistence type="predicted"/>
<evidence type="ECO:0000313" key="3">
    <source>
        <dbReference type="Proteomes" id="UP001064933"/>
    </source>
</evidence>
<keyword evidence="3" id="KW-1185">Reference proteome</keyword>
<feature type="compositionally biased region" description="Basic and acidic residues" evidence="1">
    <location>
        <begin position="1"/>
        <end position="11"/>
    </location>
</feature>
<dbReference type="EMBL" id="CP104562">
    <property type="protein sequence ID" value="UXH80557.1"/>
    <property type="molecule type" value="Genomic_DNA"/>
</dbReference>
<protein>
    <submittedName>
        <fullName evidence="2">Uncharacterized protein</fullName>
    </submittedName>
</protein>
<sequence>MALSTHPHDHAAAAASPDARPPLPQPGVAARLADTPWRDRLDDVALDDTPPAASAPRPPHDDVGARRRPAASRTAAALTTPPSTPRWLEALATWQRGQHQITQALEELTRTVMARCNGEPDADEIQTALSSLTDRLPTRDAVLLRLLEGGDPAVPPLSPQRRLSEALATIACYQEALDDELLDELEHNGFLHCSLRQPLTQALDDTLAHLVPSTHVRP</sequence>
<evidence type="ECO:0000313" key="2">
    <source>
        <dbReference type="EMBL" id="UXH80557.1"/>
    </source>
</evidence>
<feature type="region of interest" description="Disordered" evidence="1">
    <location>
        <begin position="1"/>
        <end position="84"/>
    </location>
</feature>
<name>A0ABY6BBI9_9BURK</name>
<dbReference type="RefSeq" id="WP_261760374.1">
    <property type="nucleotide sequence ID" value="NZ_CP104562.2"/>
</dbReference>
<accession>A0ABY6BBI9</accession>
<evidence type="ECO:0000256" key="1">
    <source>
        <dbReference type="SAM" id="MobiDB-lite"/>
    </source>
</evidence>
<dbReference type="Proteomes" id="UP001064933">
    <property type="component" value="Chromosome"/>
</dbReference>
<gene>
    <name evidence="2" type="ORF">N4261_12070</name>
</gene>
<feature type="compositionally biased region" description="Low complexity" evidence="1">
    <location>
        <begin position="71"/>
        <end position="81"/>
    </location>
</feature>